<evidence type="ECO:0000256" key="4">
    <source>
        <dbReference type="ARBA" id="ARBA00022857"/>
    </source>
</evidence>
<evidence type="ECO:0000259" key="6">
    <source>
        <dbReference type="Pfam" id="PF00724"/>
    </source>
</evidence>
<dbReference type="GO" id="GO:0003959">
    <property type="term" value="F:NADPH dehydrogenase activity"/>
    <property type="evidence" value="ECO:0007669"/>
    <property type="project" value="InterPro"/>
</dbReference>
<comment type="cofactor">
    <cofactor evidence="1">
        <name>FMN</name>
        <dbReference type="ChEBI" id="CHEBI:58210"/>
    </cofactor>
</comment>
<gene>
    <name evidence="7" type="ORF">SAMN05192542_12320</name>
</gene>
<dbReference type="InterPro" id="IPR013785">
    <property type="entry name" value="Aldolase_TIM"/>
</dbReference>
<evidence type="ECO:0000256" key="1">
    <source>
        <dbReference type="ARBA" id="ARBA00001917"/>
    </source>
</evidence>
<dbReference type="SUPFAM" id="SSF51395">
    <property type="entry name" value="FMN-linked oxidoreductases"/>
    <property type="match status" value="1"/>
</dbReference>
<reference evidence="8" key="1">
    <citation type="submission" date="2016-10" db="EMBL/GenBank/DDBJ databases">
        <authorList>
            <person name="Varghese N."/>
            <person name="Submissions S."/>
        </authorList>
    </citation>
    <scope>NUCLEOTIDE SEQUENCE [LARGE SCALE GENOMIC DNA]</scope>
    <source>
        <strain evidence="8">LMG 26416</strain>
    </source>
</reference>
<keyword evidence="5" id="KW-0560">Oxidoreductase</keyword>
<organism evidence="7 8">
    <name type="scientific">Paraburkholderia caballeronis</name>
    <dbReference type="NCBI Taxonomy" id="416943"/>
    <lineage>
        <taxon>Bacteria</taxon>
        <taxon>Pseudomonadati</taxon>
        <taxon>Pseudomonadota</taxon>
        <taxon>Betaproteobacteria</taxon>
        <taxon>Burkholderiales</taxon>
        <taxon>Burkholderiaceae</taxon>
        <taxon>Paraburkholderia</taxon>
    </lineage>
</organism>
<proteinExistence type="predicted"/>
<dbReference type="PANTHER" id="PTHR43303:SF4">
    <property type="entry name" value="NADPH DEHYDROGENASE C23G7.10C-RELATED"/>
    <property type="match status" value="1"/>
</dbReference>
<dbReference type="Proteomes" id="UP000199120">
    <property type="component" value="Unassembled WGS sequence"/>
</dbReference>
<sequence>MSILFSPIELGGLRLPNRVVVSPMCQYVADNGKATSWHLIHLGGLAVSGAGLLCIEATAVEPDGRITPGDLGLWDDETEAALKHVVDEVRRHSGIRLAIQLGHAGRKASSEVPWKGGQQIALADGGWITDAPSAVATKDGEELPRELDREGMIRIRDAFVAAARRAERLGIDAIELHCAHGYLLHEFLSPVSNRRTDEYGGTLANRMRYPLEVYDAVRAVWPKHKPLGVKVSATDWIDGGWDVAQTIEFAKALKTRGVGWIDVSSGGISPRQKITPGPGYQVPFASQIKEASGAAVFSVGLITDAQQAEAIVASGQADAVAIARAMLYDPRWAWHAAATLGATVEAPPQYWRAPPQKHAAVFGEIAHGAR</sequence>
<dbReference type="CDD" id="cd02932">
    <property type="entry name" value="OYE_YqiM_FMN"/>
    <property type="match status" value="1"/>
</dbReference>
<dbReference type="GO" id="GO:0050661">
    <property type="term" value="F:NADP binding"/>
    <property type="evidence" value="ECO:0007669"/>
    <property type="project" value="InterPro"/>
</dbReference>
<keyword evidence="4" id="KW-0521">NADP</keyword>
<evidence type="ECO:0000256" key="5">
    <source>
        <dbReference type="ARBA" id="ARBA00023002"/>
    </source>
</evidence>
<keyword evidence="8" id="KW-1185">Reference proteome</keyword>
<dbReference type="InterPro" id="IPR001155">
    <property type="entry name" value="OxRdtase_FMN_N"/>
</dbReference>
<evidence type="ECO:0000256" key="2">
    <source>
        <dbReference type="ARBA" id="ARBA00022630"/>
    </source>
</evidence>
<evidence type="ECO:0000256" key="3">
    <source>
        <dbReference type="ARBA" id="ARBA00022643"/>
    </source>
</evidence>
<name>A0A1H7V877_9BURK</name>
<dbReference type="EMBL" id="FOAJ01000023">
    <property type="protein sequence ID" value="SEM05045.1"/>
    <property type="molecule type" value="Genomic_DNA"/>
</dbReference>
<keyword evidence="2" id="KW-0285">Flavoprotein</keyword>
<feature type="domain" description="NADH:flavin oxidoreductase/NADH oxidase N-terminal" evidence="6">
    <location>
        <begin position="4"/>
        <end position="337"/>
    </location>
</feature>
<protein>
    <submittedName>
        <fullName evidence="7">2,4-dienoyl-CoA reductase</fullName>
    </submittedName>
</protein>
<keyword evidence="3" id="KW-0288">FMN</keyword>
<dbReference type="Gene3D" id="3.20.20.70">
    <property type="entry name" value="Aldolase class I"/>
    <property type="match status" value="1"/>
</dbReference>
<evidence type="ECO:0000313" key="7">
    <source>
        <dbReference type="EMBL" id="SEM05045.1"/>
    </source>
</evidence>
<evidence type="ECO:0000313" key="8">
    <source>
        <dbReference type="Proteomes" id="UP000199120"/>
    </source>
</evidence>
<dbReference type="RefSeq" id="WP_090548387.1">
    <property type="nucleotide sequence ID" value="NZ_FNSR01000002.1"/>
</dbReference>
<dbReference type="GO" id="GO:0010181">
    <property type="term" value="F:FMN binding"/>
    <property type="evidence" value="ECO:0007669"/>
    <property type="project" value="InterPro"/>
</dbReference>
<dbReference type="OrthoDB" id="8985337at2"/>
<dbReference type="InterPro" id="IPR044152">
    <property type="entry name" value="YqjM-like"/>
</dbReference>
<dbReference type="Pfam" id="PF00724">
    <property type="entry name" value="Oxidored_FMN"/>
    <property type="match status" value="1"/>
</dbReference>
<dbReference type="STRING" id="416943.SAMN05445871_4256"/>
<dbReference type="AlphaFoldDB" id="A0A1H7V877"/>
<accession>A0A1H7V877</accession>
<dbReference type="PANTHER" id="PTHR43303">
    <property type="entry name" value="NADPH DEHYDROGENASE C23G7.10C-RELATED"/>
    <property type="match status" value="1"/>
</dbReference>